<comment type="subcellular location">
    <subcellularLocation>
        <location evidence="1">Cytoplasm</location>
    </subcellularLocation>
    <subcellularLocation>
        <location evidence="2">Nucleus</location>
        <location evidence="2">Nucleolus</location>
    </subcellularLocation>
</comment>
<gene>
    <name evidence="12" type="ORF">NAEGRDRAFT_61195</name>
</gene>
<dbReference type="InterPro" id="IPR027408">
    <property type="entry name" value="PNPase/RNase_PH_dom_sf"/>
</dbReference>
<dbReference type="InterPro" id="IPR001247">
    <property type="entry name" value="ExoRNase_PH_dom1"/>
</dbReference>
<accession>D2UXP2</accession>
<dbReference type="RefSeq" id="XP_002683063.1">
    <property type="nucleotide sequence ID" value="XM_002683017.1"/>
</dbReference>
<dbReference type="GO" id="GO:0005730">
    <property type="term" value="C:nucleolus"/>
    <property type="evidence" value="ECO:0007669"/>
    <property type="project" value="UniProtKB-SubCell"/>
</dbReference>
<dbReference type="SUPFAM" id="SSF54211">
    <property type="entry name" value="Ribosomal protein S5 domain 2-like"/>
    <property type="match status" value="1"/>
</dbReference>
<dbReference type="InterPro" id="IPR033196">
    <property type="entry name" value="Rrp43"/>
</dbReference>
<evidence type="ECO:0000256" key="5">
    <source>
        <dbReference type="ARBA" id="ARBA00022552"/>
    </source>
</evidence>
<evidence type="ECO:0000256" key="2">
    <source>
        <dbReference type="ARBA" id="ARBA00004604"/>
    </source>
</evidence>
<sequence>MQFQLDAEAFRKVHPLEFYNKFLPEGVRPDGRPLNMIRETVVSSGSLGNCEGSSLVKTGNTSVVCGIKAEVMIPTEDAPKNGKVVISFDFPSICAADVTGNWEEINEKKSVIQQRLAGIFYNCNVMDLSQLCIEEGKAVWVLYADLYCLENDGNVFDAALIALLTALKNVSLPTCQITKDDEAIVTNENSNIKLQLDHYPIPLSFGNLSEFTIVDPTSEEESLLAWKLTIVYNERNELCSLFKPGGKSIKQSTLNYCLEMAKKRTGKIISMIEKSVSVQ</sequence>
<feature type="domain" description="Exoribonuclease phosphorolytic" evidence="11">
    <location>
        <begin position="198"/>
        <end position="264"/>
    </location>
</feature>
<dbReference type="GO" id="GO:0071038">
    <property type="term" value="P:TRAMP-dependent tRNA surveillance pathway"/>
    <property type="evidence" value="ECO:0007669"/>
    <property type="project" value="TreeGrafter"/>
</dbReference>
<keyword evidence="4" id="KW-0963">Cytoplasm</keyword>
<dbReference type="GO" id="GO:0000467">
    <property type="term" value="P:exonucleolytic trimming to generate mature 3'-end of 5.8S rRNA from tricistronic rRNA transcript (SSU-rRNA, 5.8S rRNA, LSU-rRNA)"/>
    <property type="evidence" value="ECO:0007669"/>
    <property type="project" value="TreeGrafter"/>
</dbReference>
<keyword evidence="13" id="KW-1185">Reference proteome</keyword>
<dbReference type="GO" id="GO:0004527">
    <property type="term" value="F:exonuclease activity"/>
    <property type="evidence" value="ECO:0007669"/>
    <property type="project" value="UniProtKB-KW"/>
</dbReference>
<dbReference type="FunCoup" id="D2UXP2">
    <property type="interactions" value="456"/>
</dbReference>
<dbReference type="CDD" id="cd11369">
    <property type="entry name" value="RNase_PH_RRP43"/>
    <property type="match status" value="1"/>
</dbReference>
<keyword evidence="12" id="KW-0269">Exonuclease</keyword>
<dbReference type="GeneID" id="8863784"/>
<dbReference type="KEGG" id="ngr:NAEGRDRAFT_61195"/>
<dbReference type="GO" id="GO:0000176">
    <property type="term" value="C:nuclear exosome (RNase complex)"/>
    <property type="evidence" value="ECO:0007669"/>
    <property type="project" value="TreeGrafter"/>
</dbReference>
<organism evidence="13">
    <name type="scientific">Naegleria gruberi</name>
    <name type="common">Amoeba</name>
    <dbReference type="NCBI Taxonomy" id="5762"/>
    <lineage>
        <taxon>Eukaryota</taxon>
        <taxon>Discoba</taxon>
        <taxon>Heterolobosea</taxon>
        <taxon>Tetramitia</taxon>
        <taxon>Eutetramitia</taxon>
        <taxon>Vahlkampfiidae</taxon>
        <taxon>Naegleria</taxon>
    </lineage>
</organism>
<protein>
    <recommendedName>
        <fullName evidence="9">Ribosomal RNA-processing protein 43</fullName>
    </recommendedName>
</protein>
<keyword evidence="12" id="KW-0378">Hydrolase</keyword>
<name>D2UXP2_NAEGR</name>
<dbReference type="GO" id="GO:0034475">
    <property type="term" value="P:U4 snRNA 3'-end processing"/>
    <property type="evidence" value="ECO:0007669"/>
    <property type="project" value="TreeGrafter"/>
</dbReference>
<dbReference type="Pfam" id="PF03725">
    <property type="entry name" value="RNase_PH_C"/>
    <property type="match status" value="1"/>
</dbReference>
<dbReference type="InterPro" id="IPR050590">
    <property type="entry name" value="Exosome_comp_Rrp42_subfam"/>
</dbReference>
<evidence type="ECO:0000256" key="7">
    <source>
        <dbReference type="ARBA" id="ARBA00022884"/>
    </source>
</evidence>
<dbReference type="VEuPathDB" id="AmoebaDB:NAEGRDRAFT_61195"/>
<dbReference type="PANTHER" id="PTHR11097:SF9">
    <property type="entry name" value="EXOSOME COMPLEX COMPONENT RRP43"/>
    <property type="match status" value="1"/>
</dbReference>
<evidence type="ECO:0000256" key="1">
    <source>
        <dbReference type="ARBA" id="ARBA00004496"/>
    </source>
</evidence>
<dbReference type="InParanoid" id="D2UXP2"/>
<dbReference type="InterPro" id="IPR020568">
    <property type="entry name" value="Ribosomal_Su5_D2-typ_SF"/>
</dbReference>
<evidence type="ECO:0000256" key="3">
    <source>
        <dbReference type="ARBA" id="ARBA00006678"/>
    </source>
</evidence>
<dbReference type="Gene3D" id="3.30.230.70">
    <property type="entry name" value="GHMP Kinase, N-terminal domain"/>
    <property type="match status" value="1"/>
</dbReference>
<evidence type="ECO:0000256" key="8">
    <source>
        <dbReference type="ARBA" id="ARBA00023242"/>
    </source>
</evidence>
<dbReference type="GO" id="GO:0034473">
    <property type="term" value="P:U1 snRNA 3'-end processing"/>
    <property type="evidence" value="ECO:0007669"/>
    <property type="project" value="TreeGrafter"/>
</dbReference>
<reference evidence="12 13" key="1">
    <citation type="journal article" date="2010" name="Cell">
        <title>The genome of Naegleria gruberi illuminates early eukaryotic versatility.</title>
        <authorList>
            <person name="Fritz-Laylin L.K."/>
            <person name="Prochnik S.E."/>
            <person name="Ginger M.L."/>
            <person name="Dacks J.B."/>
            <person name="Carpenter M.L."/>
            <person name="Field M.C."/>
            <person name="Kuo A."/>
            <person name="Paredez A."/>
            <person name="Chapman J."/>
            <person name="Pham J."/>
            <person name="Shu S."/>
            <person name="Neupane R."/>
            <person name="Cipriano M."/>
            <person name="Mancuso J."/>
            <person name="Tu H."/>
            <person name="Salamov A."/>
            <person name="Lindquist E."/>
            <person name="Shapiro H."/>
            <person name="Lucas S."/>
            <person name="Grigoriev I.V."/>
            <person name="Cande W.Z."/>
            <person name="Fulton C."/>
            <person name="Rokhsar D.S."/>
            <person name="Dawson S.C."/>
        </authorList>
    </citation>
    <scope>NUCLEOTIDE SEQUENCE [LARGE SCALE GENOMIC DNA]</scope>
    <source>
        <strain evidence="12 13">NEG-M</strain>
    </source>
</reference>
<dbReference type="Proteomes" id="UP000006671">
    <property type="component" value="Unassembled WGS sequence"/>
</dbReference>
<keyword evidence="6" id="KW-0271">Exosome</keyword>
<evidence type="ECO:0000256" key="6">
    <source>
        <dbReference type="ARBA" id="ARBA00022835"/>
    </source>
</evidence>
<dbReference type="SUPFAM" id="SSF55666">
    <property type="entry name" value="Ribonuclease PH domain 2-like"/>
    <property type="match status" value="1"/>
</dbReference>
<dbReference type="GO" id="GO:0035925">
    <property type="term" value="F:mRNA 3'-UTR AU-rich region binding"/>
    <property type="evidence" value="ECO:0007669"/>
    <property type="project" value="TreeGrafter"/>
</dbReference>
<dbReference type="EMBL" id="GG738845">
    <property type="protein sequence ID" value="EFC50319.1"/>
    <property type="molecule type" value="Genomic_DNA"/>
</dbReference>
<keyword evidence="8" id="KW-0539">Nucleus</keyword>
<dbReference type="GO" id="GO:0034476">
    <property type="term" value="P:U5 snRNA 3'-end processing"/>
    <property type="evidence" value="ECO:0007669"/>
    <property type="project" value="TreeGrafter"/>
</dbReference>
<dbReference type="eggNOG" id="KOG1613">
    <property type="taxonomic scope" value="Eukaryota"/>
</dbReference>
<evidence type="ECO:0000259" key="11">
    <source>
        <dbReference type="Pfam" id="PF03725"/>
    </source>
</evidence>
<dbReference type="GO" id="GO:0016075">
    <property type="term" value="P:rRNA catabolic process"/>
    <property type="evidence" value="ECO:0007669"/>
    <property type="project" value="TreeGrafter"/>
</dbReference>
<evidence type="ECO:0000313" key="13">
    <source>
        <dbReference type="Proteomes" id="UP000006671"/>
    </source>
</evidence>
<dbReference type="AlphaFoldDB" id="D2UXP2"/>
<evidence type="ECO:0000259" key="10">
    <source>
        <dbReference type="Pfam" id="PF01138"/>
    </source>
</evidence>
<dbReference type="GO" id="GO:0000177">
    <property type="term" value="C:cytoplasmic exosome (RNase complex)"/>
    <property type="evidence" value="ECO:0007669"/>
    <property type="project" value="TreeGrafter"/>
</dbReference>
<evidence type="ECO:0000313" key="12">
    <source>
        <dbReference type="EMBL" id="EFC50319.1"/>
    </source>
</evidence>
<dbReference type="InterPro" id="IPR036345">
    <property type="entry name" value="ExoRNase_PH_dom2_sf"/>
</dbReference>
<dbReference type="PANTHER" id="PTHR11097">
    <property type="entry name" value="EXOSOME COMPLEX EXONUCLEASE RIBOSOMAL RNA PROCESSING PROTEIN"/>
    <property type="match status" value="1"/>
</dbReference>
<keyword evidence="12" id="KW-0540">Nuclease</keyword>
<proteinExistence type="inferred from homology"/>
<keyword evidence="7" id="KW-0694">RNA-binding</keyword>
<dbReference type="GO" id="GO:0071035">
    <property type="term" value="P:nuclear polyadenylation-dependent rRNA catabolic process"/>
    <property type="evidence" value="ECO:0007669"/>
    <property type="project" value="TreeGrafter"/>
</dbReference>
<dbReference type="Pfam" id="PF01138">
    <property type="entry name" value="RNase_PH"/>
    <property type="match status" value="1"/>
</dbReference>
<dbReference type="STRING" id="5762.D2UXP2"/>
<evidence type="ECO:0000256" key="4">
    <source>
        <dbReference type="ARBA" id="ARBA00022490"/>
    </source>
</evidence>
<dbReference type="GO" id="GO:0071028">
    <property type="term" value="P:nuclear mRNA surveillance"/>
    <property type="evidence" value="ECO:0007669"/>
    <property type="project" value="TreeGrafter"/>
</dbReference>
<dbReference type="OrthoDB" id="45882at2759"/>
<feature type="domain" description="Exoribonuclease phosphorolytic" evidence="10">
    <location>
        <begin position="37"/>
        <end position="173"/>
    </location>
</feature>
<comment type="similarity">
    <text evidence="3">Belongs to the RNase PH family.</text>
</comment>
<evidence type="ECO:0000256" key="9">
    <source>
        <dbReference type="ARBA" id="ARBA00030617"/>
    </source>
</evidence>
<dbReference type="InterPro" id="IPR015847">
    <property type="entry name" value="ExoRNase_PH_dom2"/>
</dbReference>
<keyword evidence="5" id="KW-0698">rRNA processing</keyword>